<evidence type="ECO:0000313" key="2">
    <source>
        <dbReference type="EMBL" id="GGR70419.1"/>
    </source>
</evidence>
<accession>A0ABQ2RYS7</accession>
<organism evidence="2 3">
    <name type="scientific">Deinococcus seoulensis</name>
    <dbReference type="NCBI Taxonomy" id="1837379"/>
    <lineage>
        <taxon>Bacteria</taxon>
        <taxon>Thermotogati</taxon>
        <taxon>Deinococcota</taxon>
        <taxon>Deinococci</taxon>
        <taxon>Deinococcales</taxon>
        <taxon>Deinococcaceae</taxon>
        <taxon>Deinococcus</taxon>
    </lineage>
</organism>
<gene>
    <name evidence="2" type="ORF">GCM10008959_35170</name>
</gene>
<protein>
    <recommendedName>
        <fullName evidence="4">Single-stranded DNA-binding protein</fullName>
    </recommendedName>
</protein>
<evidence type="ECO:0008006" key="4">
    <source>
        <dbReference type="Google" id="ProtNLM"/>
    </source>
</evidence>
<evidence type="ECO:0000313" key="3">
    <source>
        <dbReference type="Proteomes" id="UP000634308"/>
    </source>
</evidence>
<reference evidence="3" key="1">
    <citation type="journal article" date="2019" name="Int. J. Syst. Evol. Microbiol.">
        <title>The Global Catalogue of Microorganisms (GCM) 10K type strain sequencing project: providing services to taxonomists for standard genome sequencing and annotation.</title>
        <authorList>
            <consortium name="The Broad Institute Genomics Platform"/>
            <consortium name="The Broad Institute Genome Sequencing Center for Infectious Disease"/>
            <person name="Wu L."/>
            <person name="Ma J."/>
        </authorList>
    </citation>
    <scope>NUCLEOTIDE SEQUENCE [LARGE SCALE GENOMIC DNA]</scope>
    <source>
        <strain evidence="3">JCM 31404</strain>
    </source>
</reference>
<dbReference type="Proteomes" id="UP000634308">
    <property type="component" value="Unassembled WGS sequence"/>
</dbReference>
<proteinExistence type="predicted"/>
<name>A0ABQ2RYS7_9DEIO</name>
<evidence type="ECO:0000256" key="1">
    <source>
        <dbReference type="SAM" id="MobiDB-lite"/>
    </source>
</evidence>
<feature type="compositionally biased region" description="Pro residues" evidence="1">
    <location>
        <begin position="147"/>
        <end position="156"/>
    </location>
</feature>
<feature type="region of interest" description="Disordered" evidence="1">
    <location>
        <begin position="118"/>
        <end position="161"/>
    </location>
</feature>
<comment type="caution">
    <text evidence="2">The sequence shown here is derived from an EMBL/GenBank/DDBJ whole genome shotgun (WGS) entry which is preliminary data.</text>
</comment>
<dbReference type="EMBL" id="BMQM01000033">
    <property type="protein sequence ID" value="GGR70419.1"/>
    <property type="molecule type" value="Genomic_DNA"/>
</dbReference>
<sequence length="210" mass="23038">MRRGQPGTLQGMAEPHRVRDALRASMTAWATLTVRDDQARVTLAPDLDVLAPHLDQIDPAWSLTWACDSVTPPVVRARLTVHGAAREGLATAHTLHDAKLAALAEMARSYGVRPTSDPVWVEYDPEDGANTTELETDTPAPADLPERPLPPAPPRDPQMEKARRHIEDLLEQLKVAGRGGEAARILMRGYGETLEESRAIYKELHAILKG</sequence>
<keyword evidence="3" id="KW-1185">Reference proteome</keyword>